<name>A0ABX1XRW9_9BACL</name>
<dbReference type="InterPro" id="IPR036890">
    <property type="entry name" value="HATPase_C_sf"/>
</dbReference>
<dbReference type="SMART" id="SM00304">
    <property type="entry name" value="HAMP"/>
    <property type="match status" value="1"/>
</dbReference>
<organism evidence="14 15">
    <name type="scientific">Paenibacillus phytorum</name>
    <dbReference type="NCBI Taxonomy" id="2654977"/>
    <lineage>
        <taxon>Bacteria</taxon>
        <taxon>Bacillati</taxon>
        <taxon>Bacillota</taxon>
        <taxon>Bacilli</taxon>
        <taxon>Bacillales</taxon>
        <taxon>Paenibacillaceae</taxon>
        <taxon>Paenibacillus</taxon>
    </lineage>
</organism>
<evidence type="ECO:0000256" key="5">
    <source>
        <dbReference type="ARBA" id="ARBA00022692"/>
    </source>
</evidence>
<evidence type="ECO:0000256" key="6">
    <source>
        <dbReference type="ARBA" id="ARBA00022741"/>
    </source>
</evidence>
<keyword evidence="8" id="KW-0067">ATP-binding</keyword>
<dbReference type="PROSITE" id="PS50885">
    <property type="entry name" value="HAMP"/>
    <property type="match status" value="1"/>
</dbReference>
<dbReference type="InterPro" id="IPR010559">
    <property type="entry name" value="Sig_transdc_His_kin_internal"/>
</dbReference>
<dbReference type="InterPro" id="IPR003660">
    <property type="entry name" value="HAMP_dom"/>
</dbReference>
<feature type="transmembrane region" description="Helical" evidence="12">
    <location>
        <begin position="12"/>
        <end position="35"/>
    </location>
</feature>
<evidence type="ECO:0000259" key="13">
    <source>
        <dbReference type="PROSITE" id="PS50885"/>
    </source>
</evidence>
<dbReference type="Proteomes" id="UP000616779">
    <property type="component" value="Unassembled WGS sequence"/>
</dbReference>
<evidence type="ECO:0000256" key="4">
    <source>
        <dbReference type="ARBA" id="ARBA00022679"/>
    </source>
</evidence>
<reference evidence="14 15" key="1">
    <citation type="submission" date="2019-10" db="EMBL/GenBank/DDBJ databases">
        <title>Description of Paenibacillus terrestris sp. nov.</title>
        <authorList>
            <person name="Carlier A."/>
            <person name="Qi S."/>
        </authorList>
    </citation>
    <scope>NUCLEOTIDE SEQUENCE [LARGE SCALE GENOMIC DNA]</scope>
    <source>
        <strain evidence="14 15">LMG 31458</strain>
    </source>
</reference>
<accession>A0ABX1XRW9</accession>
<dbReference type="Pfam" id="PF02518">
    <property type="entry name" value="HATPase_c"/>
    <property type="match status" value="1"/>
</dbReference>
<keyword evidence="9 12" id="KW-1133">Transmembrane helix</keyword>
<comment type="subcellular location">
    <subcellularLocation>
        <location evidence="1">Cell membrane</location>
        <topology evidence="1">Multi-pass membrane protein</topology>
    </subcellularLocation>
</comment>
<dbReference type="SUPFAM" id="SSF158472">
    <property type="entry name" value="HAMP domain-like"/>
    <property type="match status" value="1"/>
</dbReference>
<feature type="transmembrane region" description="Helical" evidence="12">
    <location>
        <begin position="299"/>
        <end position="322"/>
    </location>
</feature>
<keyword evidence="6" id="KW-0547">Nucleotide-binding</keyword>
<gene>
    <name evidence="14" type="ORF">GC098_07580</name>
</gene>
<dbReference type="EMBL" id="WHOA01000055">
    <property type="protein sequence ID" value="NOU71283.1"/>
    <property type="molecule type" value="Genomic_DNA"/>
</dbReference>
<feature type="domain" description="HAMP" evidence="13">
    <location>
        <begin position="319"/>
        <end position="371"/>
    </location>
</feature>
<dbReference type="Gene3D" id="3.30.450.20">
    <property type="entry name" value="PAS domain"/>
    <property type="match status" value="1"/>
</dbReference>
<evidence type="ECO:0000256" key="3">
    <source>
        <dbReference type="ARBA" id="ARBA00022553"/>
    </source>
</evidence>
<keyword evidence="4" id="KW-0808">Transferase</keyword>
<evidence type="ECO:0000313" key="14">
    <source>
        <dbReference type="EMBL" id="NOU71283.1"/>
    </source>
</evidence>
<evidence type="ECO:0000256" key="8">
    <source>
        <dbReference type="ARBA" id="ARBA00022840"/>
    </source>
</evidence>
<evidence type="ECO:0000256" key="1">
    <source>
        <dbReference type="ARBA" id="ARBA00004651"/>
    </source>
</evidence>
<evidence type="ECO:0000256" key="9">
    <source>
        <dbReference type="ARBA" id="ARBA00022989"/>
    </source>
</evidence>
<evidence type="ECO:0000256" key="7">
    <source>
        <dbReference type="ARBA" id="ARBA00022777"/>
    </source>
</evidence>
<evidence type="ECO:0000256" key="2">
    <source>
        <dbReference type="ARBA" id="ARBA00022475"/>
    </source>
</evidence>
<dbReference type="SUPFAM" id="SSF55874">
    <property type="entry name" value="ATPase domain of HSP90 chaperone/DNA topoisomerase II/histidine kinase"/>
    <property type="match status" value="1"/>
</dbReference>
<evidence type="ECO:0000313" key="15">
    <source>
        <dbReference type="Proteomes" id="UP000616779"/>
    </source>
</evidence>
<dbReference type="Gene3D" id="6.10.340.10">
    <property type="match status" value="1"/>
</dbReference>
<evidence type="ECO:0000256" key="10">
    <source>
        <dbReference type="ARBA" id="ARBA00023012"/>
    </source>
</evidence>
<sequence length="608" mass="69195">MRTSFLSFLRRSFFVKVIFILFLVSVVPLLIFAYLTITLSNQTVIDKVKMLNLQVVSQTMERIDITMSRMQQVSSQYGISPSIINLMDSQKNFFNYVMQNQELQRVLDTGKTAIGDIDDIVLYSVESGEVVSSIDAIVPLKQSRYAELIERFEQSNKPFLLVVDQNDSDPFLQNNSFFMRKVSYSNGSGFKGVIIITLPNNALKKTIQNINLGPEGAIYILSSDRKIIASTSSADTFVLNEHIGQLLDSWQQSKRSDQFTLGHSLVSVKQSRDFHEWIIVSEIPNALLSESTHFITKSALIALFVLMLLGLIVSLVIGYSLYNPLKRLKHHMQLIQIGDFTTQDTKYPNNEIGDLGVMLNKMASRLQLLMEDLQKSEELKRRNEIRVLQSQINPHLIYNTLNTISVYATLRDYNKIKSMMRSLISILRYSMENYEQLVPLSQELKYITDYVSMIQLRYDRRIILNLEIEELLNGMLIPKLLLQPLIENSLFHGILAKEDEEGIITVRAVQVSKETVLLQIEDNGIGIDPDRLNALNTNLVQGLQSESIGVKNVWERVRLLYGEQTEFQIHSSANGAIVTIFIPSGKLDYESIDTSSTEERILPNNGTI</sequence>
<keyword evidence="11 12" id="KW-0472">Membrane</keyword>
<keyword evidence="2" id="KW-1003">Cell membrane</keyword>
<dbReference type="PANTHER" id="PTHR34220:SF11">
    <property type="entry name" value="SENSOR PROTEIN KINASE HPTS"/>
    <property type="match status" value="1"/>
</dbReference>
<protein>
    <submittedName>
        <fullName evidence="14">HAMP domain-containing protein</fullName>
    </submittedName>
</protein>
<dbReference type="Gene3D" id="3.30.565.10">
    <property type="entry name" value="Histidine kinase-like ATPase, C-terminal domain"/>
    <property type="match status" value="1"/>
</dbReference>
<proteinExistence type="predicted"/>
<comment type="caution">
    <text evidence="14">The sequence shown here is derived from an EMBL/GenBank/DDBJ whole genome shotgun (WGS) entry which is preliminary data.</text>
</comment>
<evidence type="ECO:0000256" key="11">
    <source>
        <dbReference type="ARBA" id="ARBA00023136"/>
    </source>
</evidence>
<dbReference type="Pfam" id="PF06580">
    <property type="entry name" value="His_kinase"/>
    <property type="match status" value="1"/>
</dbReference>
<keyword evidence="3" id="KW-0597">Phosphoprotein</keyword>
<keyword evidence="10" id="KW-0902">Two-component regulatory system</keyword>
<evidence type="ECO:0000256" key="12">
    <source>
        <dbReference type="SAM" id="Phobius"/>
    </source>
</evidence>
<keyword evidence="7" id="KW-0418">Kinase</keyword>
<dbReference type="InterPro" id="IPR050640">
    <property type="entry name" value="Bact_2-comp_sensor_kinase"/>
</dbReference>
<dbReference type="PANTHER" id="PTHR34220">
    <property type="entry name" value="SENSOR HISTIDINE KINASE YPDA"/>
    <property type="match status" value="1"/>
</dbReference>
<dbReference type="CDD" id="cd06225">
    <property type="entry name" value="HAMP"/>
    <property type="match status" value="1"/>
</dbReference>
<dbReference type="Pfam" id="PF00672">
    <property type="entry name" value="HAMP"/>
    <property type="match status" value="1"/>
</dbReference>
<keyword evidence="5 12" id="KW-0812">Transmembrane</keyword>
<keyword evidence="15" id="KW-1185">Reference proteome</keyword>
<dbReference type="InterPro" id="IPR003594">
    <property type="entry name" value="HATPase_dom"/>
</dbReference>